<reference evidence="9" key="1">
    <citation type="submission" date="2011-03" db="EMBL/GenBank/DDBJ databases">
        <authorList>
            <person name="Voget S."/>
            <person name="Streit W.R."/>
            <person name="Jaeger K.E."/>
            <person name="Daniel R."/>
        </authorList>
    </citation>
    <scope>NUCLEOTIDE SEQUENCE [LARGE SCALE GENOMIC DNA]</scope>
    <source>
        <strain evidence="9">PG1</strain>
    </source>
</reference>
<dbReference type="InterPro" id="IPR002173">
    <property type="entry name" value="Carboh/pur_kinase_PfkB_CS"/>
</dbReference>
<accession>A0A0B6S1D1</accession>
<dbReference type="Pfam" id="PF00294">
    <property type="entry name" value="PfkB"/>
    <property type="match status" value="1"/>
</dbReference>
<dbReference type="SUPFAM" id="SSF53613">
    <property type="entry name" value="Ribokinase-like"/>
    <property type="match status" value="1"/>
</dbReference>
<dbReference type="Gene3D" id="3.20.20.70">
    <property type="entry name" value="Aldolase class I"/>
    <property type="match status" value="1"/>
</dbReference>
<dbReference type="InterPro" id="IPR030830">
    <property type="entry name" value="Myo_inos_IolC"/>
</dbReference>
<evidence type="ECO:0000256" key="5">
    <source>
        <dbReference type="ARBA" id="ARBA00022840"/>
    </source>
</evidence>
<dbReference type="Gene3D" id="2.20.150.10">
    <property type="entry name" value="putative 5-dehydro-2- deoxygluconokinase"/>
    <property type="match status" value="1"/>
</dbReference>
<proteinExistence type="inferred from homology"/>
<gene>
    <name evidence="8" type="primary">iolC</name>
    <name evidence="8" type="ORF">BGL_1c15250</name>
</gene>
<evidence type="ECO:0000256" key="1">
    <source>
        <dbReference type="ARBA" id="ARBA00010688"/>
    </source>
</evidence>
<feature type="domain" description="DUF2090" evidence="7">
    <location>
        <begin position="333"/>
        <end position="647"/>
    </location>
</feature>
<keyword evidence="4 8" id="KW-0418">Kinase</keyword>
<feature type="domain" description="Carbohydrate kinase PfkB" evidence="6">
    <location>
        <begin position="15"/>
        <end position="330"/>
    </location>
</feature>
<protein>
    <submittedName>
        <fullName evidence="8">5-dehydro-2-deoxygluconokinase IolC</fullName>
        <ecNumber evidence="8">2.7.1.92</ecNumber>
    </submittedName>
</protein>
<dbReference type="InterPro" id="IPR011611">
    <property type="entry name" value="PfkB_dom"/>
</dbReference>
<dbReference type="PANTHER" id="PTHR43085:SF49">
    <property type="entry name" value="5-DEHYDRO-2-DEOXYGLUCONOKINASE"/>
    <property type="match status" value="1"/>
</dbReference>
<keyword evidence="5" id="KW-0067">ATP-binding</keyword>
<dbReference type="AlphaFoldDB" id="A0A0B6S1D1"/>
<dbReference type="HOGENOM" id="CLU_027634_6_0_4"/>
<evidence type="ECO:0000313" key="9">
    <source>
        <dbReference type="Proteomes" id="UP000031838"/>
    </source>
</evidence>
<dbReference type="OrthoDB" id="9792663at2"/>
<evidence type="ECO:0000256" key="2">
    <source>
        <dbReference type="ARBA" id="ARBA00022679"/>
    </source>
</evidence>
<evidence type="ECO:0000313" key="8">
    <source>
        <dbReference type="EMBL" id="AJK46041.1"/>
    </source>
</evidence>
<dbReference type="InterPro" id="IPR018659">
    <property type="entry name" value="DUF2090"/>
</dbReference>
<dbReference type="KEGG" id="bgp:BGL_1c15250"/>
<dbReference type="InterPro" id="IPR050306">
    <property type="entry name" value="PfkB_Carbo_kinase"/>
</dbReference>
<dbReference type="Pfam" id="PF09863">
    <property type="entry name" value="DUF2090"/>
    <property type="match status" value="1"/>
</dbReference>
<dbReference type="CDD" id="cd01166">
    <property type="entry name" value="KdgK"/>
    <property type="match status" value="1"/>
</dbReference>
<dbReference type="InterPro" id="IPR029056">
    <property type="entry name" value="Ribokinase-like"/>
</dbReference>
<dbReference type="PROSITE" id="PS00584">
    <property type="entry name" value="PFKB_KINASES_2"/>
    <property type="match status" value="1"/>
</dbReference>
<dbReference type="RefSeq" id="WP_042624649.1">
    <property type="nucleotide sequence ID" value="NZ_CP002580.1"/>
</dbReference>
<comment type="similarity">
    <text evidence="1">Belongs to the carbohydrate kinase PfkB family.</text>
</comment>
<dbReference type="NCBIfam" id="TIGR04382">
    <property type="entry name" value="myo_inos_iolC_N"/>
    <property type="match status" value="1"/>
</dbReference>
<dbReference type="Proteomes" id="UP000031838">
    <property type="component" value="Chromosome 1"/>
</dbReference>
<dbReference type="EMBL" id="CP002580">
    <property type="protein sequence ID" value="AJK46041.1"/>
    <property type="molecule type" value="Genomic_DNA"/>
</dbReference>
<dbReference type="Gene3D" id="3.40.1190.20">
    <property type="match status" value="1"/>
</dbReference>
<evidence type="ECO:0000256" key="3">
    <source>
        <dbReference type="ARBA" id="ARBA00022741"/>
    </source>
</evidence>
<dbReference type="InterPro" id="IPR013785">
    <property type="entry name" value="Aldolase_TIM"/>
</dbReference>
<keyword evidence="2 8" id="KW-0808">Transferase</keyword>
<evidence type="ECO:0000256" key="4">
    <source>
        <dbReference type="ARBA" id="ARBA00022777"/>
    </source>
</evidence>
<keyword evidence="9" id="KW-1185">Reference proteome</keyword>
<dbReference type="InterPro" id="IPR023314">
    <property type="entry name" value="Myo_inos_IolC-like_sf"/>
</dbReference>
<organism evidence="8 9">
    <name type="scientific">Burkholderia plantarii</name>
    <dbReference type="NCBI Taxonomy" id="41899"/>
    <lineage>
        <taxon>Bacteria</taxon>
        <taxon>Pseudomonadati</taxon>
        <taxon>Pseudomonadota</taxon>
        <taxon>Betaproteobacteria</taxon>
        <taxon>Burkholderiales</taxon>
        <taxon>Burkholderiaceae</taxon>
        <taxon>Burkholderia</taxon>
    </lineage>
</organism>
<dbReference type="EC" id="2.7.1.92" evidence="8"/>
<dbReference type="GO" id="GO:0005524">
    <property type="term" value="F:ATP binding"/>
    <property type="evidence" value="ECO:0007669"/>
    <property type="project" value="UniProtKB-KW"/>
</dbReference>
<sequence length="658" mass="72409">MSHSPLTFAPDRPLDLICIGRVAVDLYAEQIGARLEDATSFAKYLGGSSGNIAFGAARLGLKSAMLARVGNDHMGRFVRETLAREGCDTRHLSTDPERLTALVLLGLKDRDTFPLVFYRENCADMALDETDIDEAFVASAKALLITGTHFSTERVNRASRRALDVARRHQVRTVLDIDYRPVLWGLTGKADGETRFIADEGVTAHLQRILPLFDLVIGTEEEFRIAGGKDALPDALEMVRRVTGATLVVKRGPLGCSIVEGAVPKTLDALALVGGVEVEVLNVLGAGDAFASGLLSQWLRGAPLEAAARVANACGALVVSRHGCSPAMPTPAELEHFLREAARDPARMRRPDRDAALARLHRVSPPRRAWEQVLGFAFDHRNQFFELAQQTGAPVERIDRLKRLFVEAVAQTEAQLGLQGQIGVLIDDRYGQDALNDATGRGWWLGRPVELPGSLPLEFDHGRSLGTTLETWPAEHVAKCLVRYHPDEAFETRLEQETQLRTLYDAVQASGHELLLEVIPPHRPDLPDGPDIVYRALKRLYNLGIQPEWWKLEPLDASQWRMVDELIDERDPYCRGVVLLGLSAPAEQLIDGFTAAAASRSCRGFTVGRTIFHEPSRAWLAGEIDDAGVIARVRATFETLIDAWRTARAGRVAARRVA</sequence>
<name>A0A0B6S1D1_BURPL</name>
<evidence type="ECO:0000259" key="6">
    <source>
        <dbReference type="Pfam" id="PF00294"/>
    </source>
</evidence>
<dbReference type="PANTHER" id="PTHR43085">
    <property type="entry name" value="HEXOKINASE FAMILY MEMBER"/>
    <property type="match status" value="1"/>
</dbReference>
<evidence type="ECO:0000259" key="7">
    <source>
        <dbReference type="Pfam" id="PF09863"/>
    </source>
</evidence>
<keyword evidence="3" id="KW-0547">Nucleotide-binding</keyword>
<reference evidence="8 9" key="2">
    <citation type="journal article" date="2016" name="Appl. Microbiol. Biotechnol.">
        <title>Mutations improving production and secretion of extracellular lipase by Burkholderia glumae PG1.</title>
        <authorList>
            <person name="Knapp A."/>
            <person name="Voget S."/>
            <person name="Gao R."/>
            <person name="Zaburannyi N."/>
            <person name="Krysciak D."/>
            <person name="Breuer M."/>
            <person name="Hauer B."/>
            <person name="Streit W.R."/>
            <person name="Muller R."/>
            <person name="Daniel R."/>
            <person name="Jaeger K.E."/>
        </authorList>
    </citation>
    <scope>NUCLEOTIDE SEQUENCE [LARGE SCALE GENOMIC DNA]</scope>
    <source>
        <strain evidence="8 9">PG1</strain>
    </source>
</reference>
<dbReference type="GO" id="GO:0047590">
    <property type="term" value="F:5-dehydro-2-deoxygluconokinase activity"/>
    <property type="evidence" value="ECO:0007669"/>
    <property type="project" value="UniProtKB-EC"/>
</dbReference>